<dbReference type="FunCoup" id="A0A1E5RHG1">
    <property type="interactions" value="112"/>
</dbReference>
<evidence type="ECO:0000256" key="6">
    <source>
        <dbReference type="ARBA" id="ARBA00022884"/>
    </source>
</evidence>
<dbReference type="InterPro" id="IPR024261">
    <property type="entry name" value="RNA-bd_She2"/>
</dbReference>
<evidence type="ECO:0000256" key="3">
    <source>
        <dbReference type="ARBA" id="ARBA00005611"/>
    </source>
</evidence>
<feature type="region of interest" description="Disordered" evidence="8">
    <location>
        <begin position="243"/>
        <end position="289"/>
    </location>
</feature>
<comment type="caution">
    <text evidence="10">The sequence shown here is derived from an EMBL/GenBank/DDBJ whole genome shotgun (WGS) entry which is preliminary data.</text>
</comment>
<dbReference type="Pfam" id="PF11435">
    <property type="entry name" value="She2p"/>
    <property type="match status" value="1"/>
</dbReference>
<evidence type="ECO:0000313" key="10">
    <source>
        <dbReference type="EMBL" id="OEJ86315.1"/>
    </source>
</evidence>
<dbReference type="STRING" id="56408.A0A1E5RHG1"/>
<keyword evidence="6" id="KW-0694">RNA-binding</keyword>
<dbReference type="Proteomes" id="UP000095728">
    <property type="component" value="Unassembled WGS sequence"/>
</dbReference>
<evidence type="ECO:0000256" key="2">
    <source>
        <dbReference type="ARBA" id="ARBA00004496"/>
    </source>
</evidence>
<dbReference type="GO" id="GO:0003723">
    <property type="term" value="F:RNA binding"/>
    <property type="evidence" value="ECO:0007669"/>
    <property type="project" value="UniProtKB-KW"/>
</dbReference>
<name>A0A1E5RHG1_9ASCO</name>
<keyword evidence="11" id="KW-1185">Reference proteome</keyword>
<evidence type="ECO:0000256" key="4">
    <source>
        <dbReference type="ARBA" id="ARBA00022448"/>
    </source>
</evidence>
<gene>
    <name evidence="10" type="ORF">AWRI3579_g1467</name>
</gene>
<dbReference type="InterPro" id="IPR036827">
    <property type="entry name" value="She2_dom_sf"/>
</dbReference>
<proteinExistence type="inferred from homology"/>
<feature type="compositionally biased region" description="Low complexity" evidence="8">
    <location>
        <begin position="248"/>
        <end position="260"/>
    </location>
</feature>
<dbReference type="OrthoDB" id="4041888at2759"/>
<sequence length="289" mass="33338">MSSINFVLDESLVESLQEMITAHSCYLSEYINLLNRYINFLKKVSSLKNERAGLIKFVKKLRYLNNYYTFNEKIVILAEDEQLEDIPLIPIIRRVCSYNIKVLEILDILNFQVTQSIKNEILSKTLNYNIVFDDQFVKIMEDTFRVFIKFNQWMFESLEITGCDMNALDSSLSIELIDVATKCAIDDGIDLEQSNDIILQQVETCSTEEEYLTTMNEWIDIIKQNLQKFNTNADTMVAAFHNKQGSQNHGTNNNNNTNGTVLSNKGSASPFSPTRSNFLTTPKKNMRRQ</sequence>
<keyword evidence="4" id="KW-0813">Transport</keyword>
<keyword evidence="5" id="KW-0963">Cytoplasm</keyword>
<accession>A0A1E5RHG1</accession>
<reference evidence="11" key="1">
    <citation type="journal article" date="2016" name="Genome Announc.">
        <title>Genome sequences of three species of Hanseniaspora isolated from spontaneous wine fermentations.</title>
        <authorList>
            <person name="Sternes P.R."/>
            <person name="Lee D."/>
            <person name="Kutyna D.R."/>
            <person name="Borneman A.R."/>
        </authorList>
    </citation>
    <scope>NUCLEOTIDE SEQUENCE [LARGE SCALE GENOMIC DNA]</scope>
    <source>
        <strain evidence="11">AWRI3579</strain>
    </source>
</reference>
<feature type="compositionally biased region" description="Polar residues" evidence="8">
    <location>
        <begin position="261"/>
        <end position="283"/>
    </location>
</feature>
<organism evidence="10 11">
    <name type="scientific">Hanseniaspora osmophila</name>
    <dbReference type="NCBI Taxonomy" id="56408"/>
    <lineage>
        <taxon>Eukaryota</taxon>
        <taxon>Fungi</taxon>
        <taxon>Dikarya</taxon>
        <taxon>Ascomycota</taxon>
        <taxon>Saccharomycotina</taxon>
        <taxon>Saccharomycetes</taxon>
        <taxon>Saccharomycodales</taxon>
        <taxon>Saccharomycodaceae</taxon>
        <taxon>Hanseniaspora</taxon>
    </lineage>
</organism>
<evidence type="ECO:0000259" key="9">
    <source>
        <dbReference type="Pfam" id="PF11435"/>
    </source>
</evidence>
<comment type="similarity">
    <text evidence="3">Belongs to the SHE2 family.</text>
</comment>
<evidence type="ECO:0000256" key="1">
    <source>
        <dbReference type="ARBA" id="ARBA00004123"/>
    </source>
</evidence>
<evidence type="ECO:0000313" key="11">
    <source>
        <dbReference type="Proteomes" id="UP000095728"/>
    </source>
</evidence>
<feature type="domain" description="RNA binding protein She2" evidence="9">
    <location>
        <begin position="17"/>
        <end position="225"/>
    </location>
</feature>
<dbReference type="InParanoid" id="A0A1E5RHG1"/>
<dbReference type="GO" id="GO:0005634">
    <property type="term" value="C:nucleus"/>
    <property type="evidence" value="ECO:0007669"/>
    <property type="project" value="UniProtKB-SubCell"/>
</dbReference>
<keyword evidence="7" id="KW-0539">Nucleus</keyword>
<evidence type="ECO:0000256" key="5">
    <source>
        <dbReference type="ARBA" id="ARBA00022490"/>
    </source>
</evidence>
<dbReference type="Gene3D" id="1.20.200.20">
    <property type="entry name" value="She2 domain"/>
    <property type="match status" value="1"/>
</dbReference>
<comment type="subcellular location">
    <subcellularLocation>
        <location evidence="2">Cytoplasm</location>
    </subcellularLocation>
    <subcellularLocation>
        <location evidence="1">Nucleus</location>
    </subcellularLocation>
</comment>
<dbReference type="SUPFAM" id="SSF116942">
    <property type="entry name" value="RNA-binding protein She2p"/>
    <property type="match status" value="1"/>
</dbReference>
<evidence type="ECO:0000256" key="7">
    <source>
        <dbReference type="ARBA" id="ARBA00023242"/>
    </source>
</evidence>
<dbReference type="EMBL" id="LPNM01000006">
    <property type="protein sequence ID" value="OEJ86315.1"/>
    <property type="molecule type" value="Genomic_DNA"/>
</dbReference>
<evidence type="ECO:0000256" key="8">
    <source>
        <dbReference type="SAM" id="MobiDB-lite"/>
    </source>
</evidence>
<dbReference type="GO" id="GO:0005737">
    <property type="term" value="C:cytoplasm"/>
    <property type="evidence" value="ECO:0007669"/>
    <property type="project" value="UniProtKB-SubCell"/>
</dbReference>
<dbReference type="AlphaFoldDB" id="A0A1E5RHG1"/>
<protein>
    <submittedName>
        <fullName evidence="10">SWI5-dependent HO expression protein 2</fullName>
    </submittedName>
</protein>